<dbReference type="Pfam" id="PF07679">
    <property type="entry name" value="I-set"/>
    <property type="match status" value="1"/>
</dbReference>
<dbReference type="Gene3D" id="2.60.40.10">
    <property type="entry name" value="Immunoglobulins"/>
    <property type="match status" value="1"/>
</dbReference>
<dbReference type="AlphaFoldDB" id="A0A183D151"/>
<organism evidence="2">
    <name type="scientific">Gongylonema pulchrum</name>
    <dbReference type="NCBI Taxonomy" id="637853"/>
    <lineage>
        <taxon>Eukaryota</taxon>
        <taxon>Metazoa</taxon>
        <taxon>Ecdysozoa</taxon>
        <taxon>Nematoda</taxon>
        <taxon>Chromadorea</taxon>
        <taxon>Rhabditida</taxon>
        <taxon>Spirurina</taxon>
        <taxon>Spiruromorpha</taxon>
        <taxon>Spiruroidea</taxon>
        <taxon>Gongylonematidae</taxon>
        <taxon>Gongylonema</taxon>
    </lineage>
</organism>
<evidence type="ECO:0000313" key="2">
    <source>
        <dbReference type="WBParaSite" id="GPUH_0000244701-mRNA-1"/>
    </source>
</evidence>
<dbReference type="SUPFAM" id="SSF48726">
    <property type="entry name" value="Immunoglobulin"/>
    <property type="match status" value="1"/>
</dbReference>
<feature type="domain" description="Ig-like" evidence="1">
    <location>
        <begin position="9"/>
        <end position="70"/>
    </location>
</feature>
<dbReference type="WBParaSite" id="GPUH_0000244701-mRNA-1">
    <property type="protein sequence ID" value="GPUH_0000244701-mRNA-1"/>
    <property type="gene ID" value="GPUH_0000244701"/>
</dbReference>
<sequence length="70" mass="7571">LSLKVLIPPSIDTSNIIGNPLAVAGRSIYLECPVAGIPQPSVIWHKNDVPISSEDNRIVLDQVVLNAYVH</sequence>
<name>A0A183D151_9BILA</name>
<dbReference type="PROSITE" id="PS50835">
    <property type="entry name" value="IG_LIKE"/>
    <property type="match status" value="1"/>
</dbReference>
<protein>
    <submittedName>
        <fullName evidence="2">Ig-like domain-containing protein</fullName>
    </submittedName>
</protein>
<dbReference type="InterPro" id="IPR007110">
    <property type="entry name" value="Ig-like_dom"/>
</dbReference>
<reference evidence="2" key="1">
    <citation type="submission" date="2016-06" db="UniProtKB">
        <authorList>
            <consortium name="WormBaseParasite"/>
        </authorList>
    </citation>
    <scope>IDENTIFICATION</scope>
</reference>
<accession>A0A183D151</accession>
<dbReference type="InterPro" id="IPR013098">
    <property type="entry name" value="Ig_I-set"/>
</dbReference>
<evidence type="ECO:0000259" key="1">
    <source>
        <dbReference type="PROSITE" id="PS50835"/>
    </source>
</evidence>
<proteinExistence type="predicted"/>
<dbReference type="InterPro" id="IPR013783">
    <property type="entry name" value="Ig-like_fold"/>
</dbReference>
<dbReference type="InterPro" id="IPR036179">
    <property type="entry name" value="Ig-like_dom_sf"/>
</dbReference>